<reference evidence="1 2" key="1">
    <citation type="submission" date="2019-01" db="EMBL/GenBank/DDBJ databases">
        <title>Genomes sequencing and comparative genomics of infectious freshwater microsporidia, Cucumispora dikerogammari and Thelohania contejeani.</title>
        <authorList>
            <person name="Cormier A."/>
            <person name="Giraud I."/>
            <person name="Wattier R."/>
            <person name="Teixeira M."/>
            <person name="Grandjean F."/>
            <person name="Rigaud T."/>
            <person name="Cordaux R."/>
        </authorList>
    </citation>
    <scope>NUCLEOTIDE SEQUENCE [LARGE SCALE GENOMIC DNA]</scope>
    <source>
        <strain evidence="1">T1</strain>
        <tissue evidence="1">Spores</tissue>
    </source>
</reference>
<dbReference type="Proteomes" id="UP001516464">
    <property type="component" value="Unassembled WGS sequence"/>
</dbReference>
<dbReference type="EMBL" id="SBIQ01000009">
    <property type="protein sequence ID" value="KAF7684551.1"/>
    <property type="molecule type" value="Genomic_DNA"/>
</dbReference>
<dbReference type="SUPFAM" id="SSF50978">
    <property type="entry name" value="WD40 repeat-like"/>
    <property type="match status" value="1"/>
</dbReference>
<gene>
    <name evidence="1" type="ORF">TCON_0258</name>
</gene>
<keyword evidence="2" id="KW-1185">Reference proteome</keyword>
<evidence type="ECO:0000313" key="2">
    <source>
        <dbReference type="Proteomes" id="UP001516464"/>
    </source>
</evidence>
<name>A0ABQ7I2C4_9MICR</name>
<dbReference type="InterPro" id="IPR036322">
    <property type="entry name" value="WD40_repeat_dom_sf"/>
</dbReference>
<accession>A0ABQ7I2C4</accession>
<evidence type="ECO:0000313" key="1">
    <source>
        <dbReference type="EMBL" id="KAF7684551.1"/>
    </source>
</evidence>
<proteinExistence type="predicted"/>
<organism evidence="1 2">
    <name type="scientific">Astathelohania contejeani</name>
    <dbReference type="NCBI Taxonomy" id="164912"/>
    <lineage>
        <taxon>Eukaryota</taxon>
        <taxon>Fungi</taxon>
        <taxon>Fungi incertae sedis</taxon>
        <taxon>Microsporidia</taxon>
        <taxon>Astathelohaniidae</taxon>
        <taxon>Astathelohania</taxon>
    </lineage>
</organism>
<protein>
    <submittedName>
        <fullName evidence="1">Uncharacterized protein</fullName>
    </submittedName>
</protein>
<comment type="caution">
    <text evidence="1">The sequence shown here is derived from an EMBL/GenBank/DDBJ whole genome shotgun (WGS) entry which is preliminary data.</text>
</comment>
<sequence>MAILTEKVNNSLVLYKIKKYEISHYNTLPIQSCDDYYIAPNNKLILLKKEDLTYLINWEGTEINLEMDLYTISYTQTTPIIYYTFSNELYSYTFGDSSKLLITIENSYDKIETTEHSVYLWNENEMIKLDRRCEGSPVVKIEFAGKIKDIVISCDQMVALDQSFNLQLYDLENLKWICGFKAVSDKIVKMIACPTAPLLAIFSDDTVFIIHTIERSILRKQEIPSIEDALFIDKRRILIRTGDNMPRKRLIYNIRSGSISDNLFPDGIEEVKLFEKVDDFKLENEKGIDETLINNLIKSNQELREFVYNMKIDLKREIYKVKEEIEELKDQLSKKD</sequence>